<organism evidence="1 2">
    <name type="scientific">Gigaspora margarita</name>
    <dbReference type="NCBI Taxonomy" id="4874"/>
    <lineage>
        <taxon>Eukaryota</taxon>
        <taxon>Fungi</taxon>
        <taxon>Fungi incertae sedis</taxon>
        <taxon>Mucoromycota</taxon>
        <taxon>Glomeromycotina</taxon>
        <taxon>Glomeromycetes</taxon>
        <taxon>Diversisporales</taxon>
        <taxon>Gigasporaceae</taxon>
        <taxon>Gigaspora</taxon>
    </lineage>
</organism>
<evidence type="ECO:0000313" key="1">
    <source>
        <dbReference type="EMBL" id="CAG8825134.1"/>
    </source>
</evidence>
<keyword evidence="2" id="KW-1185">Reference proteome</keyword>
<protein>
    <submittedName>
        <fullName evidence="1">16856_t:CDS:1</fullName>
    </submittedName>
</protein>
<accession>A0ABN7WAU9</accession>
<sequence>MEQNLLVLVYVNKIDQIKNVNDAYAFEHFVKKLYPNVGKFEEFNMQSSKDNSILYSLNITSENFLNSKYNFAERLRTSMTYINVNILFILIKNHEHVSHMEELLGDVIITIDPIDDISFKYQSDNIQEFTTILRKFNPQNILNICEKHRIATIYDKTSLNLYCNVKKNIKVKKREIIEYRTKLTQEEINILLCRYLKAGSYIKKLKDGEIENYIHQIKYFNDKTHKMIEETVREVSNVISTECERQCFFKANLSDYILKSIKTTPRRTKIIGNNLEGEGIRESPYIIKSTPRRTKIIGKNLKGKGTRDSPYIIN</sequence>
<name>A0ABN7WAU9_GIGMA</name>
<gene>
    <name evidence="1" type="ORF">GMARGA_LOCUS28762</name>
</gene>
<evidence type="ECO:0000313" key="2">
    <source>
        <dbReference type="Proteomes" id="UP000789901"/>
    </source>
</evidence>
<reference evidence="1 2" key="1">
    <citation type="submission" date="2021-06" db="EMBL/GenBank/DDBJ databases">
        <authorList>
            <person name="Kallberg Y."/>
            <person name="Tangrot J."/>
            <person name="Rosling A."/>
        </authorList>
    </citation>
    <scope>NUCLEOTIDE SEQUENCE [LARGE SCALE GENOMIC DNA]</scope>
    <source>
        <strain evidence="1 2">120-4 pot B 10/14</strain>
    </source>
</reference>
<dbReference type="EMBL" id="CAJVQB010037356">
    <property type="protein sequence ID" value="CAG8825134.1"/>
    <property type="molecule type" value="Genomic_DNA"/>
</dbReference>
<dbReference type="Proteomes" id="UP000789901">
    <property type="component" value="Unassembled WGS sequence"/>
</dbReference>
<proteinExistence type="predicted"/>
<comment type="caution">
    <text evidence="1">The sequence shown here is derived from an EMBL/GenBank/DDBJ whole genome shotgun (WGS) entry which is preliminary data.</text>
</comment>